<keyword evidence="3" id="KW-1185">Reference proteome</keyword>
<protein>
    <submittedName>
        <fullName evidence="2">Uncharacterized protein</fullName>
    </submittedName>
</protein>
<proteinExistence type="predicted"/>
<organism evidence="2 3">
    <name type="scientific">Rubroshorea leprosula</name>
    <dbReference type="NCBI Taxonomy" id="152421"/>
    <lineage>
        <taxon>Eukaryota</taxon>
        <taxon>Viridiplantae</taxon>
        <taxon>Streptophyta</taxon>
        <taxon>Embryophyta</taxon>
        <taxon>Tracheophyta</taxon>
        <taxon>Spermatophyta</taxon>
        <taxon>Magnoliopsida</taxon>
        <taxon>eudicotyledons</taxon>
        <taxon>Gunneridae</taxon>
        <taxon>Pentapetalae</taxon>
        <taxon>rosids</taxon>
        <taxon>malvids</taxon>
        <taxon>Malvales</taxon>
        <taxon>Dipterocarpaceae</taxon>
        <taxon>Rubroshorea</taxon>
    </lineage>
</organism>
<name>A0AAV5JWZ9_9ROSI</name>
<dbReference type="AlphaFoldDB" id="A0AAV5JWZ9"/>
<accession>A0AAV5JWZ9</accession>
<comment type="caution">
    <text evidence="2">The sequence shown here is derived from an EMBL/GenBank/DDBJ whole genome shotgun (WGS) entry which is preliminary data.</text>
</comment>
<dbReference type="Proteomes" id="UP001054252">
    <property type="component" value="Unassembled WGS sequence"/>
</dbReference>
<evidence type="ECO:0000256" key="1">
    <source>
        <dbReference type="SAM" id="MobiDB-lite"/>
    </source>
</evidence>
<feature type="region of interest" description="Disordered" evidence="1">
    <location>
        <begin position="73"/>
        <end position="96"/>
    </location>
</feature>
<evidence type="ECO:0000313" key="3">
    <source>
        <dbReference type="Proteomes" id="UP001054252"/>
    </source>
</evidence>
<dbReference type="EMBL" id="BPVZ01000041">
    <property type="protein sequence ID" value="GKV14800.1"/>
    <property type="molecule type" value="Genomic_DNA"/>
</dbReference>
<reference evidence="2 3" key="1">
    <citation type="journal article" date="2021" name="Commun. Biol.">
        <title>The genome of Shorea leprosula (Dipterocarpaceae) highlights the ecological relevance of drought in aseasonal tropical rainforests.</title>
        <authorList>
            <person name="Ng K.K.S."/>
            <person name="Kobayashi M.J."/>
            <person name="Fawcett J.A."/>
            <person name="Hatakeyama M."/>
            <person name="Paape T."/>
            <person name="Ng C.H."/>
            <person name="Ang C.C."/>
            <person name="Tnah L.H."/>
            <person name="Lee C.T."/>
            <person name="Nishiyama T."/>
            <person name="Sese J."/>
            <person name="O'Brien M.J."/>
            <person name="Copetti D."/>
            <person name="Mohd Noor M.I."/>
            <person name="Ong R.C."/>
            <person name="Putra M."/>
            <person name="Sireger I.Z."/>
            <person name="Indrioko S."/>
            <person name="Kosugi Y."/>
            <person name="Izuno A."/>
            <person name="Isagi Y."/>
            <person name="Lee S.L."/>
            <person name="Shimizu K.K."/>
        </authorList>
    </citation>
    <scope>NUCLEOTIDE SEQUENCE [LARGE SCALE GENOMIC DNA]</scope>
    <source>
        <strain evidence="2">214</strain>
    </source>
</reference>
<sequence>MLGFPRTLAPRFERTCTWVPTDLGVLGSKEPNAWVLWIPCVGYWSSSLATKIILGRTIPSEVEAMVGLWEGERGGRSDSRCKRQGGWWRGERGNQG</sequence>
<evidence type="ECO:0000313" key="2">
    <source>
        <dbReference type="EMBL" id="GKV14800.1"/>
    </source>
</evidence>
<gene>
    <name evidence="2" type="ORF">SLEP1_g25618</name>
</gene>